<reference evidence="1 2" key="1">
    <citation type="journal article" date="2020" name="Mol. Biol. Evol.">
        <title>Distinct Expression and Methylation Patterns for Genes with Different Fates following a Single Whole-Genome Duplication in Flowering Plants.</title>
        <authorList>
            <person name="Shi T."/>
            <person name="Rahmani R.S."/>
            <person name="Gugger P.F."/>
            <person name="Wang M."/>
            <person name="Li H."/>
            <person name="Zhang Y."/>
            <person name="Li Z."/>
            <person name="Wang Q."/>
            <person name="Van de Peer Y."/>
            <person name="Marchal K."/>
            <person name="Chen J."/>
        </authorList>
    </citation>
    <scope>NUCLEOTIDE SEQUENCE [LARGE SCALE GENOMIC DNA]</scope>
    <source>
        <tissue evidence="1">Leaf</tissue>
    </source>
</reference>
<sequence>MVMGNLQVDHSLGCMKSSPKGGQYNGIIPI</sequence>
<gene>
    <name evidence="1" type="ORF">HUJ06_024169</name>
</gene>
<accession>A0A822XUU9</accession>
<protein>
    <submittedName>
        <fullName evidence="1">Uncharacterized protein</fullName>
    </submittedName>
</protein>
<dbReference type="Proteomes" id="UP000607653">
    <property type="component" value="Unassembled WGS sequence"/>
</dbReference>
<name>A0A822XUU9_NELNU</name>
<dbReference type="EMBL" id="DUZY01000001">
    <property type="protein sequence ID" value="DAD22706.1"/>
    <property type="molecule type" value="Genomic_DNA"/>
</dbReference>
<keyword evidence="2" id="KW-1185">Reference proteome</keyword>
<comment type="caution">
    <text evidence="1">The sequence shown here is derived from an EMBL/GenBank/DDBJ whole genome shotgun (WGS) entry which is preliminary data.</text>
</comment>
<dbReference type="AlphaFoldDB" id="A0A822XUU9"/>
<proteinExistence type="predicted"/>
<organism evidence="1 2">
    <name type="scientific">Nelumbo nucifera</name>
    <name type="common">Sacred lotus</name>
    <dbReference type="NCBI Taxonomy" id="4432"/>
    <lineage>
        <taxon>Eukaryota</taxon>
        <taxon>Viridiplantae</taxon>
        <taxon>Streptophyta</taxon>
        <taxon>Embryophyta</taxon>
        <taxon>Tracheophyta</taxon>
        <taxon>Spermatophyta</taxon>
        <taxon>Magnoliopsida</taxon>
        <taxon>Proteales</taxon>
        <taxon>Nelumbonaceae</taxon>
        <taxon>Nelumbo</taxon>
    </lineage>
</organism>
<evidence type="ECO:0000313" key="1">
    <source>
        <dbReference type="EMBL" id="DAD22706.1"/>
    </source>
</evidence>
<evidence type="ECO:0000313" key="2">
    <source>
        <dbReference type="Proteomes" id="UP000607653"/>
    </source>
</evidence>